<dbReference type="Gene3D" id="2.60.40.10">
    <property type="entry name" value="Immunoglobulins"/>
    <property type="match status" value="1"/>
</dbReference>
<accession>A0A5N5KZN1</accession>
<organism evidence="2 3">
    <name type="scientific">Pangasianodon hypophthalmus</name>
    <name type="common">Striped catfish</name>
    <name type="synonym">Helicophagus hypophthalmus</name>
    <dbReference type="NCBI Taxonomy" id="310915"/>
    <lineage>
        <taxon>Eukaryota</taxon>
        <taxon>Metazoa</taxon>
        <taxon>Chordata</taxon>
        <taxon>Craniata</taxon>
        <taxon>Vertebrata</taxon>
        <taxon>Euteleostomi</taxon>
        <taxon>Actinopterygii</taxon>
        <taxon>Neopterygii</taxon>
        <taxon>Teleostei</taxon>
        <taxon>Ostariophysi</taxon>
        <taxon>Siluriformes</taxon>
        <taxon>Pangasiidae</taxon>
        <taxon>Pangasianodon</taxon>
    </lineage>
</organism>
<evidence type="ECO:0000313" key="2">
    <source>
        <dbReference type="EMBL" id="KAB5535964.1"/>
    </source>
</evidence>
<dbReference type="InterPro" id="IPR013783">
    <property type="entry name" value="Ig-like_fold"/>
</dbReference>
<dbReference type="EMBL" id="VFJC01000022">
    <property type="protein sequence ID" value="KAB5535964.1"/>
    <property type="molecule type" value="Genomic_DNA"/>
</dbReference>
<proteinExistence type="predicted"/>
<gene>
    <name evidence="2" type="ORF">PHYPO_G00123900</name>
</gene>
<dbReference type="SUPFAM" id="SSF48726">
    <property type="entry name" value="Immunoglobulin"/>
    <property type="match status" value="1"/>
</dbReference>
<dbReference type="AlphaFoldDB" id="A0A5N5KZN1"/>
<feature type="signal peptide" evidence="1">
    <location>
        <begin position="1"/>
        <end position="25"/>
    </location>
</feature>
<reference evidence="2 3" key="1">
    <citation type="submission" date="2019-06" db="EMBL/GenBank/DDBJ databases">
        <title>A chromosome-scale genome assembly of the striped catfish, Pangasianodon hypophthalmus.</title>
        <authorList>
            <person name="Wen M."/>
            <person name="Zahm M."/>
            <person name="Roques C."/>
            <person name="Cabau C."/>
            <person name="Klopp C."/>
            <person name="Donnadieu C."/>
            <person name="Jouanno E."/>
            <person name="Avarre J.-C."/>
            <person name="Campet M."/>
            <person name="Ha T.T.T."/>
            <person name="Dugue R."/>
            <person name="Lampietro C."/>
            <person name="Louis A."/>
            <person name="Herpin A."/>
            <person name="Echchiki A."/>
            <person name="Berthelot C."/>
            <person name="Parey E."/>
            <person name="Roest-Crollius H."/>
            <person name="Braasch I."/>
            <person name="Postlethwait J."/>
            <person name="Bobe J."/>
            <person name="Montfort J."/>
            <person name="Bouchez O."/>
            <person name="Begum T."/>
            <person name="Schartl M."/>
            <person name="Guiguen Y."/>
        </authorList>
    </citation>
    <scope>NUCLEOTIDE SEQUENCE [LARGE SCALE GENOMIC DNA]</scope>
    <source>
        <strain evidence="2 3">Indonesia</strain>
        <tissue evidence="2">Blood</tissue>
    </source>
</reference>
<evidence type="ECO:0008006" key="4">
    <source>
        <dbReference type="Google" id="ProtNLM"/>
    </source>
</evidence>
<keyword evidence="3" id="KW-1185">Reference proteome</keyword>
<feature type="chain" id="PRO_5024440208" description="Ig-like domain-containing protein" evidence="1">
    <location>
        <begin position="26"/>
        <end position="129"/>
    </location>
</feature>
<protein>
    <recommendedName>
        <fullName evidence="4">Ig-like domain-containing protein</fullName>
    </recommendedName>
</protein>
<keyword evidence="1" id="KW-0732">Signal</keyword>
<evidence type="ECO:0000256" key="1">
    <source>
        <dbReference type="SAM" id="SignalP"/>
    </source>
</evidence>
<evidence type="ECO:0000313" key="3">
    <source>
        <dbReference type="Proteomes" id="UP000327468"/>
    </source>
</evidence>
<dbReference type="Proteomes" id="UP000327468">
    <property type="component" value="Chromosome 21"/>
</dbReference>
<dbReference type="InterPro" id="IPR036179">
    <property type="entry name" value="Ig-like_dom_sf"/>
</dbReference>
<sequence>MQSCSIHHCVLFFLTLTFTTAPVSAAVCPTLAKLHQPVILPCENDCSKEAKWTLTNNRDVVFARCDQTSCSSMKGYEMSHDQYLKGDLSLTITAADYSKRNTYSCECGISDISTVSLSIESKCLYLFYC</sequence>
<name>A0A5N5KZN1_PANHP</name>
<comment type="caution">
    <text evidence="2">The sequence shown here is derived from an EMBL/GenBank/DDBJ whole genome shotgun (WGS) entry which is preliminary data.</text>
</comment>